<evidence type="ECO:0000259" key="9">
    <source>
        <dbReference type="PROSITE" id="PS50928"/>
    </source>
</evidence>
<keyword evidence="6 8" id="KW-1133">Transmembrane helix</keyword>
<feature type="transmembrane region" description="Helical" evidence="8">
    <location>
        <begin position="155"/>
        <end position="174"/>
    </location>
</feature>
<dbReference type="EMBL" id="WJHE01001299">
    <property type="protein sequence ID" value="MST34916.1"/>
    <property type="molecule type" value="Genomic_DNA"/>
</dbReference>
<feature type="transmembrane region" description="Helical" evidence="8">
    <location>
        <begin position="87"/>
        <end position="108"/>
    </location>
</feature>
<dbReference type="PANTHER" id="PTHR43357">
    <property type="entry name" value="INNER MEMBRANE ABC TRANSPORTER PERMEASE PROTEIN YDCV"/>
    <property type="match status" value="1"/>
</dbReference>
<feature type="transmembrane region" description="Helical" evidence="8">
    <location>
        <begin position="35"/>
        <end position="56"/>
    </location>
</feature>
<dbReference type="Proteomes" id="UP000437736">
    <property type="component" value="Unassembled WGS sequence"/>
</dbReference>
<organism evidence="10 11">
    <name type="scientific">Acidiferrimicrobium australe</name>
    <dbReference type="NCBI Taxonomy" id="2664430"/>
    <lineage>
        <taxon>Bacteria</taxon>
        <taxon>Bacillati</taxon>
        <taxon>Actinomycetota</taxon>
        <taxon>Acidimicrobiia</taxon>
        <taxon>Acidimicrobiales</taxon>
        <taxon>Acidimicrobiaceae</taxon>
        <taxon>Acidiferrimicrobium</taxon>
    </lineage>
</organism>
<keyword evidence="2 8" id="KW-0813">Transport</keyword>
<dbReference type="SUPFAM" id="SSF161098">
    <property type="entry name" value="MetI-like"/>
    <property type="match status" value="1"/>
</dbReference>
<proteinExistence type="inferred from homology"/>
<comment type="similarity">
    <text evidence="8">Belongs to the binding-protein-dependent transport system permease family.</text>
</comment>
<keyword evidence="4" id="KW-0997">Cell inner membrane</keyword>
<evidence type="ECO:0000256" key="8">
    <source>
        <dbReference type="RuleBase" id="RU363032"/>
    </source>
</evidence>
<reference evidence="10 11" key="1">
    <citation type="submission" date="2019-11" db="EMBL/GenBank/DDBJ databases">
        <title>Acidiferrimicrobium australis gen. nov., sp. nov., an acidophilic and obligately heterotrophic, member of the Actinobacteria that catalyses dissimilatory oxido- reduction of iron isolated from metal-rich acidic water in Chile.</title>
        <authorList>
            <person name="Gonzalez D."/>
            <person name="Huber K."/>
            <person name="Hedrich S."/>
            <person name="Rojas-Villalobos C."/>
            <person name="Quatrini R."/>
            <person name="Dinamarca M.A."/>
            <person name="Schwarz A."/>
            <person name="Canales C."/>
            <person name="Nancucheo I."/>
        </authorList>
    </citation>
    <scope>NUCLEOTIDE SEQUENCE [LARGE SCALE GENOMIC DNA]</scope>
    <source>
        <strain evidence="10 11">USS-CCA1</strain>
    </source>
</reference>
<evidence type="ECO:0000256" key="5">
    <source>
        <dbReference type="ARBA" id="ARBA00022692"/>
    </source>
</evidence>
<keyword evidence="7 8" id="KW-0472">Membrane</keyword>
<accession>A0ABW9R002</accession>
<evidence type="ECO:0000256" key="2">
    <source>
        <dbReference type="ARBA" id="ARBA00022448"/>
    </source>
</evidence>
<keyword evidence="3" id="KW-1003">Cell membrane</keyword>
<dbReference type="PROSITE" id="PS50928">
    <property type="entry name" value="ABC_TM1"/>
    <property type="match status" value="1"/>
</dbReference>
<feature type="transmembrane region" description="Helical" evidence="8">
    <location>
        <begin position="246"/>
        <end position="268"/>
    </location>
</feature>
<feature type="transmembrane region" description="Helical" evidence="8">
    <location>
        <begin position="204"/>
        <end position="226"/>
    </location>
</feature>
<evidence type="ECO:0000256" key="7">
    <source>
        <dbReference type="ARBA" id="ARBA00023136"/>
    </source>
</evidence>
<evidence type="ECO:0000256" key="1">
    <source>
        <dbReference type="ARBA" id="ARBA00004429"/>
    </source>
</evidence>
<evidence type="ECO:0000313" key="11">
    <source>
        <dbReference type="Proteomes" id="UP000437736"/>
    </source>
</evidence>
<evidence type="ECO:0000256" key="4">
    <source>
        <dbReference type="ARBA" id="ARBA00022519"/>
    </source>
</evidence>
<keyword evidence="5 8" id="KW-0812">Transmembrane</keyword>
<keyword evidence="11" id="KW-1185">Reference proteome</keyword>
<dbReference type="Gene3D" id="1.10.3720.10">
    <property type="entry name" value="MetI-like"/>
    <property type="match status" value="1"/>
</dbReference>
<evidence type="ECO:0000313" key="10">
    <source>
        <dbReference type="EMBL" id="MST34916.1"/>
    </source>
</evidence>
<sequence length="280" mass="29929">MVAVDAAVYGGEGMRKASPTVASRRRRASAVWRPVLLLAVGAYFVLPFVAALRYALQSDTGKFSFSAFAGITSQQGFGPAIGLSLRLLVLTVALTLGLMVPTAVYVHLRLPRLRRILDGITILPIVVPPIVLIIGVLDVAPTFAKASPYLLGFEYVVLAMPFAYRSLAAGLAAIDVKTLFEASRSLGGGPLQTLRRVLVPNLRAALLSATVLTVALVLGEFTMASLDQYQTFPVWIVAFDQNNSHVSTAVSFLALFATWALLMVISLLDRRGRTSPAGGE</sequence>
<dbReference type="Pfam" id="PF00528">
    <property type="entry name" value="BPD_transp_1"/>
    <property type="match status" value="1"/>
</dbReference>
<feature type="transmembrane region" description="Helical" evidence="8">
    <location>
        <begin position="120"/>
        <end position="143"/>
    </location>
</feature>
<evidence type="ECO:0000256" key="3">
    <source>
        <dbReference type="ARBA" id="ARBA00022475"/>
    </source>
</evidence>
<dbReference type="InterPro" id="IPR000515">
    <property type="entry name" value="MetI-like"/>
</dbReference>
<feature type="domain" description="ABC transmembrane type-1" evidence="9">
    <location>
        <begin position="81"/>
        <end position="265"/>
    </location>
</feature>
<gene>
    <name evidence="10" type="ORF">GHK86_19585</name>
</gene>
<dbReference type="PANTHER" id="PTHR43357:SF4">
    <property type="entry name" value="INNER MEMBRANE ABC TRANSPORTER PERMEASE PROTEIN YDCV"/>
    <property type="match status" value="1"/>
</dbReference>
<comment type="caution">
    <text evidence="10">The sequence shown here is derived from an EMBL/GenBank/DDBJ whole genome shotgun (WGS) entry which is preliminary data.</text>
</comment>
<name>A0ABW9R002_9ACTN</name>
<dbReference type="InterPro" id="IPR035906">
    <property type="entry name" value="MetI-like_sf"/>
</dbReference>
<dbReference type="CDD" id="cd06261">
    <property type="entry name" value="TM_PBP2"/>
    <property type="match status" value="1"/>
</dbReference>
<evidence type="ECO:0000256" key="6">
    <source>
        <dbReference type="ARBA" id="ARBA00022989"/>
    </source>
</evidence>
<protein>
    <submittedName>
        <fullName evidence="10">ABC transporter permease subunit</fullName>
    </submittedName>
</protein>
<comment type="subcellular location">
    <subcellularLocation>
        <location evidence="1">Cell inner membrane</location>
        <topology evidence="1">Multi-pass membrane protein</topology>
    </subcellularLocation>
    <subcellularLocation>
        <location evidence="8">Cell membrane</location>
        <topology evidence="8">Multi-pass membrane protein</topology>
    </subcellularLocation>
</comment>